<dbReference type="AlphaFoldDB" id="A0A2M8GGG7"/>
<evidence type="ECO:0008006" key="3">
    <source>
        <dbReference type="Google" id="ProtNLM"/>
    </source>
</evidence>
<name>A0A2M8GGG7_9BACT</name>
<evidence type="ECO:0000313" key="1">
    <source>
        <dbReference type="EMBL" id="PJC76478.1"/>
    </source>
</evidence>
<gene>
    <name evidence="1" type="ORF">CO010_02630</name>
</gene>
<sequence>DAVNIAKKNLELIDKNLKVTFYNIETGNKIISKIKFDLIMCIEVIEHVPDELKLLKFLEKKLKKDGRIIVSVPSYNSPLYRLGLLTNFDSKVGHIRRYNIKELKTLFSCTSLVIEKVVKTEGFIRNSLFVFPILNFTIKFLKGIISDIVTFIDNIFVCLLGESNIIIIARKK</sequence>
<dbReference type="InterPro" id="IPR029063">
    <property type="entry name" value="SAM-dependent_MTases_sf"/>
</dbReference>
<dbReference type="EMBL" id="PFQN01000040">
    <property type="protein sequence ID" value="PJC76478.1"/>
    <property type="molecule type" value="Genomic_DNA"/>
</dbReference>
<dbReference type="SUPFAM" id="SSF53335">
    <property type="entry name" value="S-adenosyl-L-methionine-dependent methyltransferases"/>
    <property type="match status" value="1"/>
</dbReference>
<dbReference type="Proteomes" id="UP000230384">
    <property type="component" value="Unassembled WGS sequence"/>
</dbReference>
<comment type="caution">
    <text evidence="1">The sequence shown here is derived from an EMBL/GenBank/DDBJ whole genome shotgun (WGS) entry which is preliminary data.</text>
</comment>
<reference evidence="2" key="1">
    <citation type="submission" date="2017-09" db="EMBL/GenBank/DDBJ databases">
        <title>Depth-based differentiation of microbial function through sediment-hosted aquifers and enrichment of novel symbionts in the deep terrestrial subsurface.</title>
        <authorList>
            <person name="Probst A.J."/>
            <person name="Ladd B."/>
            <person name="Jarett J.K."/>
            <person name="Geller-Mcgrath D.E."/>
            <person name="Sieber C.M.K."/>
            <person name="Emerson J.B."/>
            <person name="Anantharaman K."/>
            <person name="Thomas B.C."/>
            <person name="Malmstrom R."/>
            <person name="Stieglmeier M."/>
            <person name="Klingl A."/>
            <person name="Woyke T."/>
            <person name="Ryan C.M."/>
            <person name="Banfield J.F."/>
        </authorList>
    </citation>
    <scope>NUCLEOTIDE SEQUENCE [LARGE SCALE GENOMIC DNA]</scope>
</reference>
<dbReference type="Gene3D" id="3.40.50.150">
    <property type="entry name" value="Vaccinia Virus protein VP39"/>
    <property type="match status" value="1"/>
</dbReference>
<evidence type="ECO:0000313" key="2">
    <source>
        <dbReference type="Proteomes" id="UP000230384"/>
    </source>
</evidence>
<organism evidence="1 2">
    <name type="scientific">Candidatus Shapirobacteria bacterium CG_4_8_14_3_um_filter_39_11</name>
    <dbReference type="NCBI Taxonomy" id="1974875"/>
    <lineage>
        <taxon>Bacteria</taxon>
        <taxon>Candidatus Shapironibacteriota</taxon>
    </lineage>
</organism>
<feature type="non-terminal residue" evidence="1">
    <location>
        <position position="1"/>
    </location>
</feature>
<accession>A0A2M8GGG7</accession>
<proteinExistence type="predicted"/>
<protein>
    <recommendedName>
        <fullName evidence="3">Methyltransferase type 11 domain-containing protein</fullName>
    </recommendedName>
</protein>
<dbReference type="Pfam" id="PF13489">
    <property type="entry name" value="Methyltransf_23"/>
    <property type="match status" value="1"/>
</dbReference>